<dbReference type="InterPro" id="IPR005828">
    <property type="entry name" value="MFS_sugar_transport-like"/>
</dbReference>
<keyword evidence="3 6" id="KW-0812">Transmembrane</keyword>
<evidence type="ECO:0000256" key="5">
    <source>
        <dbReference type="ARBA" id="ARBA00023136"/>
    </source>
</evidence>
<comment type="subcellular location">
    <subcellularLocation>
        <location evidence="1">Membrane</location>
        <topology evidence="1">Multi-pass membrane protein</topology>
    </subcellularLocation>
</comment>
<name>A0A9P8UM92_9PEZI</name>
<comment type="similarity">
    <text evidence="2">Belongs to the major facilitator superfamily. Sugar transporter (TC 2.A.1.1) family.</text>
</comment>
<dbReference type="InterPro" id="IPR036259">
    <property type="entry name" value="MFS_trans_sf"/>
</dbReference>
<feature type="non-terminal residue" evidence="8">
    <location>
        <position position="1"/>
    </location>
</feature>
<protein>
    <recommendedName>
        <fullName evidence="7">Major facilitator superfamily (MFS) profile domain-containing protein</fullName>
    </recommendedName>
</protein>
<dbReference type="InterPro" id="IPR020846">
    <property type="entry name" value="MFS_dom"/>
</dbReference>
<dbReference type="PROSITE" id="PS50850">
    <property type="entry name" value="MFS"/>
    <property type="match status" value="1"/>
</dbReference>
<dbReference type="Proteomes" id="UP000758603">
    <property type="component" value="Unassembled WGS sequence"/>
</dbReference>
<keyword evidence="9" id="KW-1185">Reference proteome</keyword>
<evidence type="ECO:0000256" key="1">
    <source>
        <dbReference type="ARBA" id="ARBA00004141"/>
    </source>
</evidence>
<accession>A0A9P8UM92</accession>
<evidence type="ECO:0000313" key="9">
    <source>
        <dbReference type="Proteomes" id="UP000758603"/>
    </source>
</evidence>
<evidence type="ECO:0000256" key="3">
    <source>
        <dbReference type="ARBA" id="ARBA00022692"/>
    </source>
</evidence>
<dbReference type="SUPFAM" id="SSF103473">
    <property type="entry name" value="MFS general substrate transporter"/>
    <property type="match status" value="1"/>
</dbReference>
<sequence length="66" mass="6907">IIGSSIVFFLADWIDRRIIVLIGSIIAVLGFSLQVGLTSVTMLIVGQFIAGIAVGALSPVTPIYCS</sequence>
<evidence type="ECO:0000313" key="8">
    <source>
        <dbReference type="EMBL" id="KAH6654684.1"/>
    </source>
</evidence>
<evidence type="ECO:0000256" key="4">
    <source>
        <dbReference type="ARBA" id="ARBA00022989"/>
    </source>
</evidence>
<evidence type="ECO:0000256" key="2">
    <source>
        <dbReference type="ARBA" id="ARBA00010992"/>
    </source>
</evidence>
<dbReference type="EMBL" id="JAGPXC010000004">
    <property type="protein sequence ID" value="KAH6654684.1"/>
    <property type="molecule type" value="Genomic_DNA"/>
</dbReference>
<dbReference type="RefSeq" id="XP_045958954.1">
    <property type="nucleotide sequence ID" value="XM_046097957.1"/>
</dbReference>
<feature type="transmembrane region" description="Helical" evidence="6">
    <location>
        <begin position="18"/>
        <end position="37"/>
    </location>
</feature>
<dbReference type="OrthoDB" id="6133115at2759"/>
<dbReference type="GeneID" id="70126849"/>
<keyword evidence="5 6" id="KW-0472">Membrane</keyword>
<organism evidence="8 9">
    <name type="scientific">Truncatella angustata</name>
    <dbReference type="NCBI Taxonomy" id="152316"/>
    <lineage>
        <taxon>Eukaryota</taxon>
        <taxon>Fungi</taxon>
        <taxon>Dikarya</taxon>
        <taxon>Ascomycota</taxon>
        <taxon>Pezizomycotina</taxon>
        <taxon>Sordariomycetes</taxon>
        <taxon>Xylariomycetidae</taxon>
        <taxon>Amphisphaeriales</taxon>
        <taxon>Sporocadaceae</taxon>
        <taxon>Truncatella</taxon>
    </lineage>
</organism>
<proteinExistence type="inferred from homology"/>
<dbReference type="PANTHER" id="PTHR48022">
    <property type="entry name" value="PLASTIDIC GLUCOSE TRANSPORTER 4"/>
    <property type="match status" value="1"/>
</dbReference>
<dbReference type="AlphaFoldDB" id="A0A9P8UM92"/>
<evidence type="ECO:0000259" key="7">
    <source>
        <dbReference type="PROSITE" id="PS50850"/>
    </source>
</evidence>
<feature type="domain" description="Major facilitator superfamily (MFS) profile" evidence="7">
    <location>
        <begin position="1"/>
        <end position="66"/>
    </location>
</feature>
<keyword evidence="4 6" id="KW-1133">Transmembrane helix</keyword>
<dbReference type="InterPro" id="IPR050360">
    <property type="entry name" value="MFS_Sugar_Transporters"/>
</dbReference>
<dbReference type="Gene3D" id="1.20.1250.20">
    <property type="entry name" value="MFS general substrate transporter like domains"/>
    <property type="match status" value="1"/>
</dbReference>
<dbReference type="PANTHER" id="PTHR48022:SF9">
    <property type="entry name" value="MAJOR FACILITATOR SUPERFAMILY (MFS) PROFILE DOMAIN-CONTAINING PROTEIN"/>
    <property type="match status" value="1"/>
</dbReference>
<dbReference type="GO" id="GO:0005351">
    <property type="term" value="F:carbohydrate:proton symporter activity"/>
    <property type="evidence" value="ECO:0007669"/>
    <property type="project" value="TreeGrafter"/>
</dbReference>
<feature type="transmembrane region" description="Helical" evidence="6">
    <location>
        <begin position="43"/>
        <end position="65"/>
    </location>
</feature>
<comment type="caution">
    <text evidence="8">The sequence shown here is derived from an EMBL/GenBank/DDBJ whole genome shotgun (WGS) entry which is preliminary data.</text>
</comment>
<evidence type="ECO:0000256" key="6">
    <source>
        <dbReference type="SAM" id="Phobius"/>
    </source>
</evidence>
<gene>
    <name evidence="8" type="ORF">BKA67DRAFT_517917</name>
</gene>
<dbReference type="Pfam" id="PF00083">
    <property type="entry name" value="Sugar_tr"/>
    <property type="match status" value="1"/>
</dbReference>
<reference evidence="8" key="1">
    <citation type="journal article" date="2021" name="Nat. Commun.">
        <title>Genetic determinants of endophytism in the Arabidopsis root mycobiome.</title>
        <authorList>
            <person name="Mesny F."/>
            <person name="Miyauchi S."/>
            <person name="Thiergart T."/>
            <person name="Pickel B."/>
            <person name="Atanasova L."/>
            <person name="Karlsson M."/>
            <person name="Huettel B."/>
            <person name="Barry K.W."/>
            <person name="Haridas S."/>
            <person name="Chen C."/>
            <person name="Bauer D."/>
            <person name="Andreopoulos W."/>
            <person name="Pangilinan J."/>
            <person name="LaButti K."/>
            <person name="Riley R."/>
            <person name="Lipzen A."/>
            <person name="Clum A."/>
            <person name="Drula E."/>
            <person name="Henrissat B."/>
            <person name="Kohler A."/>
            <person name="Grigoriev I.V."/>
            <person name="Martin F.M."/>
            <person name="Hacquard S."/>
        </authorList>
    </citation>
    <scope>NUCLEOTIDE SEQUENCE</scope>
    <source>
        <strain evidence="8">MPI-SDFR-AT-0073</strain>
    </source>
</reference>
<dbReference type="GO" id="GO:0016020">
    <property type="term" value="C:membrane"/>
    <property type="evidence" value="ECO:0007669"/>
    <property type="project" value="UniProtKB-SubCell"/>
</dbReference>